<name>A7SYW2_NEMVE</name>
<feature type="disulfide bond" evidence="13">
    <location>
        <begin position="683"/>
        <end position="692"/>
    </location>
</feature>
<protein>
    <submittedName>
        <fullName evidence="19">Uncharacterized protein</fullName>
    </submittedName>
</protein>
<evidence type="ECO:0000256" key="10">
    <source>
        <dbReference type="ARBA" id="ARBA00023157"/>
    </source>
</evidence>
<dbReference type="Pfam" id="PF00052">
    <property type="entry name" value="Laminin_B"/>
    <property type="match status" value="1"/>
</dbReference>
<feature type="disulfide bond" evidence="13">
    <location>
        <begin position="1127"/>
        <end position="1136"/>
    </location>
</feature>
<keyword evidence="8" id="KW-0130">Cell adhesion</keyword>
<dbReference type="OMA" id="QCRPDYF"/>
<dbReference type="FunFam" id="2.170.300.10:FF:000061">
    <property type="entry name" value="Predicted protein"/>
    <property type="match status" value="1"/>
</dbReference>
<dbReference type="PRINTS" id="PR00011">
    <property type="entry name" value="EGFLAMININ"/>
</dbReference>
<dbReference type="InterPro" id="IPR000742">
    <property type="entry name" value="EGF"/>
</dbReference>
<feature type="disulfide bond" evidence="13">
    <location>
        <begin position="1291"/>
        <end position="1300"/>
    </location>
</feature>
<feature type="domain" description="Laminin N-terminal" evidence="18">
    <location>
        <begin position="27"/>
        <end position="252"/>
    </location>
</feature>
<feature type="disulfide bond" evidence="13">
    <location>
        <begin position="781"/>
        <end position="790"/>
    </location>
</feature>
<dbReference type="InterPro" id="IPR008211">
    <property type="entry name" value="Laminin_N"/>
</dbReference>
<dbReference type="HOGENOM" id="CLU_001560_2_0_1"/>
<feature type="disulfide bond" evidence="13">
    <location>
        <begin position="1270"/>
        <end position="1282"/>
    </location>
</feature>
<dbReference type="Proteomes" id="UP000001593">
    <property type="component" value="Unassembled WGS sequence"/>
</dbReference>
<dbReference type="PROSITE" id="PS51117">
    <property type="entry name" value="LAMININ_NTER"/>
    <property type="match status" value="1"/>
</dbReference>
<sequence>MASSWSWSILLFYLWTFRYASGQDGCSSGDCFPRNTEITGFYNATTNSTCGTPREEYCIAQSGSDCSKVCDASNPNTSHPVSHVNDAFDLKTFWKSRNVDQPVFIDFNFGAVYIFMQAMLLFEYELPAAMYLSKSKDFGSSYDVIGFYSSDCQAYYNMTETQYNRRNASLTECFKINPLSSDQRVNHMPMQDTVIAAKIRVDHNVQLKFLMTNFRVVLDKYVTPPGYDPPTSSDTLKKSFYFSIQNIDILAACFCNGQADTCDTKDPSVCVCEKNTAGNNCEKCLPLFNNKPYAPQRACEDCGCNNHSASCEYHSSKGYGVCLNCTDNTMGDKCEQCKPEFYRNPDTPLNHTNTCLGKTNHIMFINSIINQTKGFRPTRENIKKDGFYSLNAGNTAGCSACNCDPAGSINVTCSDGGACHCRPHFSGLKCDVIERGFYKASVEELVFEAEKGVIAPAQDQIIRHSMSPDSSGNNRLFVAVELVEGNNVTEPSRVAMTVSIPKTTFYDVALRYQTKTNWQLIKMTLSLRSLFSSFSCDGGVTMVTNNTPTTLLSNLPSGAEAAVFDRGACLREGVYAVEVVLSPGSAGANKATAKLALDSVVIFPSITRYAEYTRASPALQQNMSYYHGLVPDYRNWTGHKEIGCQVLAGFYGDLYQKGQACECNATGAVTPSVCDQCGGQCSCRPHVIGRKCDECRPDYYDFTSGLGCKACACNMTGSKRSSCHPDTGKCECHPSITERQCSRCLDHYFNFTSGVGCQPCGCNELYSRDLQCDNDTGVCSCKDGVGGAKCTECSDAFYNLTTEGCTGCQCDLNGSLNPVCNKLNGNCTCRSNAIGRLCDSCPDGSYGLRAGHPDGCLRCHCSGFSTNCSMASGYTRGQLISYLLLTADPTDLDGWTGRYPNGQLASNLIFSSISNLPGGFYRFYIEASSARDFYFSAPTKYLTRGRYAYTHAMTFSLQQDNTTIPSSSTRGDVIIKGRYFNSELVTSLPTPPGLTFTTYKVVFLESNWRIGNTSGRVATDKELVRVLSSLEYLWIRGRWTNLTDPSLKTRLMDITMTIANKSSIGDTVFNVETCQCPIQYVGQFCERCAPGYTRATPNGGAYTPCVPCSCNNHTDTCDPESGVCIDCQHNTTGDHCEKCAVGLYGDATNGTSSDCRECPCPGGPFSANSFARSCVLGSDGLPTCTNCSESHAGRQCERCQDGYYGTPTDPVNGQCRKCNCNGNVDPGVTGNCNTTTGECLKCLYNTSGFNCQWCVSGFHGNATAKTCQACNCTDRGSKHGECNNVTGQCDCHPLVTGLSCERCVKDAFNYTSGKGCTACGCHPQGSNDTQCDAVFGNCTCNTNVKGDKCDQCMPNFYDVGKSCIGVSCTARSSAWSRPAPDEGSLQLDVAFRPTLGPSLYLHKHIKTTITRLLSVVTRVQSGVTQHYSIMTRLFSIMCWK</sequence>
<dbReference type="Pfam" id="PF00055">
    <property type="entry name" value="Laminin_N"/>
    <property type="match status" value="1"/>
</dbReference>
<feature type="disulfide bond" evidence="13">
    <location>
        <begin position="829"/>
        <end position="838"/>
    </location>
</feature>
<feature type="disulfide bond" evidence="13">
    <location>
        <begin position="713"/>
        <end position="730"/>
    </location>
</feature>
<dbReference type="Gene3D" id="2.60.120.260">
    <property type="entry name" value="Galactose-binding domain-like"/>
    <property type="match status" value="1"/>
</dbReference>
<accession>A7SYW2</accession>
<feature type="disulfide bond" evidence="13">
    <location>
        <begin position="810"/>
        <end position="827"/>
    </location>
</feature>
<feature type="disulfide bond" evidence="13">
    <location>
        <begin position="760"/>
        <end position="772"/>
    </location>
</feature>
<dbReference type="eggNOG" id="KOG1836">
    <property type="taxonomic scope" value="Eukaryota"/>
</dbReference>
<dbReference type="InterPro" id="IPR013015">
    <property type="entry name" value="Laminin_IV_B"/>
</dbReference>
<feature type="domain" description="Laminin EGF-like" evidence="15">
    <location>
        <begin position="1270"/>
        <end position="1323"/>
    </location>
</feature>
<evidence type="ECO:0000256" key="9">
    <source>
        <dbReference type="ARBA" id="ARBA00023054"/>
    </source>
</evidence>
<feature type="domain" description="Laminin EGF-like" evidence="15">
    <location>
        <begin position="760"/>
        <end position="807"/>
    </location>
</feature>
<keyword evidence="7" id="KW-0084">Basement membrane</keyword>
<organism evidence="19 20">
    <name type="scientific">Nematostella vectensis</name>
    <name type="common">Starlet sea anemone</name>
    <dbReference type="NCBI Taxonomy" id="45351"/>
    <lineage>
        <taxon>Eukaryota</taxon>
        <taxon>Metazoa</taxon>
        <taxon>Cnidaria</taxon>
        <taxon>Anthozoa</taxon>
        <taxon>Hexacorallia</taxon>
        <taxon>Actiniaria</taxon>
        <taxon>Edwardsiidae</taxon>
        <taxon>Nematostella</taxon>
    </lineage>
</organism>
<feature type="disulfide bond" evidence="13">
    <location>
        <begin position="1242"/>
        <end position="1251"/>
    </location>
</feature>
<dbReference type="SUPFAM" id="SSF57196">
    <property type="entry name" value="EGF/Laminin"/>
    <property type="match status" value="11"/>
</dbReference>
<dbReference type="PANTHER" id="PTHR10574:SF444">
    <property type="entry name" value="BASEMENT MEMBRANE-SPECIFIC HEPARAN SULFATE PROTEOGLYCAN CORE PROTEIN"/>
    <property type="match status" value="1"/>
</dbReference>
<evidence type="ECO:0000256" key="3">
    <source>
        <dbReference type="ARBA" id="ARBA00022525"/>
    </source>
</evidence>
<dbReference type="InterPro" id="IPR050440">
    <property type="entry name" value="Laminin/Netrin_ECM"/>
</dbReference>
<evidence type="ECO:0000256" key="2">
    <source>
        <dbReference type="ARBA" id="ARBA00006373"/>
    </source>
</evidence>
<evidence type="ECO:0000256" key="13">
    <source>
        <dbReference type="PROSITE-ProRule" id="PRU00460"/>
    </source>
</evidence>
<feature type="domain" description="Laminin EGF-like" evidence="15">
    <location>
        <begin position="1108"/>
        <end position="1157"/>
    </location>
</feature>
<dbReference type="Pfam" id="PF24973">
    <property type="entry name" value="EGF_LMN_ATRN"/>
    <property type="match status" value="2"/>
</dbReference>
<keyword evidence="6" id="KW-0677">Repeat</keyword>
<dbReference type="InterPro" id="IPR002049">
    <property type="entry name" value="LE_dom"/>
</dbReference>
<evidence type="ECO:0000313" key="19">
    <source>
        <dbReference type="EMBL" id="EDO31103.1"/>
    </source>
</evidence>
<keyword evidence="12 13" id="KW-0424">Laminin EGF-like domain</keyword>
<keyword evidence="5 14" id="KW-0732">Signal</keyword>
<feature type="domain" description="Laminin EGF-like" evidence="15">
    <location>
        <begin position="661"/>
        <end position="710"/>
    </location>
</feature>
<reference evidence="19 20" key="1">
    <citation type="journal article" date="2007" name="Science">
        <title>Sea anemone genome reveals ancestral eumetazoan gene repertoire and genomic organization.</title>
        <authorList>
            <person name="Putnam N.H."/>
            <person name="Srivastava M."/>
            <person name="Hellsten U."/>
            <person name="Dirks B."/>
            <person name="Chapman J."/>
            <person name="Salamov A."/>
            <person name="Terry A."/>
            <person name="Shapiro H."/>
            <person name="Lindquist E."/>
            <person name="Kapitonov V.V."/>
            <person name="Jurka J."/>
            <person name="Genikhovich G."/>
            <person name="Grigoriev I.V."/>
            <person name="Lucas S.M."/>
            <person name="Steele R.E."/>
            <person name="Finnerty J.R."/>
            <person name="Technau U."/>
            <person name="Martindale M.Q."/>
            <person name="Rokhsar D.S."/>
        </authorList>
    </citation>
    <scope>NUCLEOTIDE SEQUENCE [LARGE SCALE GENOMIC DNA]</scope>
    <source>
        <strain evidence="20">CH2 X CH6</strain>
    </source>
</reference>
<feature type="domain" description="Laminin EGF-like" evidence="15">
    <location>
        <begin position="808"/>
        <end position="858"/>
    </location>
</feature>
<feature type="disulfide bond" evidence="13">
    <location>
        <begin position="808"/>
        <end position="820"/>
    </location>
</feature>
<evidence type="ECO:0000256" key="7">
    <source>
        <dbReference type="ARBA" id="ARBA00022869"/>
    </source>
</evidence>
<evidence type="ECO:0000256" key="8">
    <source>
        <dbReference type="ARBA" id="ARBA00022889"/>
    </source>
</evidence>
<evidence type="ECO:0000259" key="16">
    <source>
        <dbReference type="PROSITE" id="PS51115"/>
    </source>
</evidence>
<dbReference type="FunFam" id="2.10.25.10:FF:001337">
    <property type="entry name" value="Predicted protein"/>
    <property type="match status" value="1"/>
</dbReference>
<dbReference type="FunFam" id="2.10.25.10:FF:000051">
    <property type="entry name" value="Laminin subunit alpha 4"/>
    <property type="match status" value="1"/>
</dbReference>
<evidence type="ECO:0000259" key="17">
    <source>
        <dbReference type="PROSITE" id="PS51116"/>
    </source>
</evidence>
<dbReference type="InterPro" id="IPR000034">
    <property type="entry name" value="Laminin_IV"/>
</dbReference>
<feature type="disulfide bond" evidence="13">
    <location>
        <begin position="762"/>
        <end position="779"/>
    </location>
</feature>
<feature type="domain" description="Laminin EGF-like" evidence="15">
    <location>
        <begin position="1218"/>
        <end position="1269"/>
    </location>
</feature>
<dbReference type="SMART" id="SM00281">
    <property type="entry name" value="LamB"/>
    <property type="match status" value="1"/>
</dbReference>
<evidence type="ECO:0000259" key="15">
    <source>
        <dbReference type="PROSITE" id="PS50027"/>
    </source>
</evidence>
<dbReference type="PROSITE" id="PS51116">
    <property type="entry name" value="LAMININ_IVB"/>
    <property type="match status" value="1"/>
</dbReference>
<feature type="signal peptide" evidence="14">
    <location>
        <begin position="1"/>
        <end position="22"/>
    </location>
</feature>
<dbReference type="GO" id="GO:0005604">
    <property type="term" value="C:basement membrane"/>
    <property type="evidence" value="ECO:0007669"/>
    <property type="project" value="UniProtKB-SubCell"/>
</dbReference>
<dbReference type="PROSITE" id="PS50027">
    <property type="entry name" value="EGF_LAM_2"/>
    <property type="match status" value="7"/>
</dbReference>
<dbReference type="PROSITE" id="PS01248">
    <property type="entry name" value="EGF_LAM_1"/>
    <property type="match status" value="6"/>
</dbReference>
<keyword evidence="20" id="KW-1185">Reference proteome</keyword>
<evidence type="ECO:0000256" key="4">
    <source>
        <dbReference type="ARBA" id="ARBA00022530"/>
    </source>
</evidence>
<evidence type="ECO:0000256" key="14">
    <source>
        <dbReference type="SAM" id="SignalP"/>
    </source>
</evidence>
<feature type="chain" id="PRO_5002712428" evidence="14">
    <location>
        <begin position="23"/>
        <end position="1440"/>
    </location>
</feature>
<keyword evidence="11" id="KW-0325">Glycoprotein</keyword>
<dbReference type="FunFam" id="2.10.25.10:FF:000775">
    <property type="entry name" value="Predicted protein"/>
    <property type="match status" value="5"/>
</dbReference>
<feature type="domain" description="Laminin IV type B" evidence="17">
    <location>
        <begin position="439"/>
        <end position="686"/>
    </location>
</feature>
<keyword evidence="4" id="KW-0272">Extracellular matrix</keyword>
<dbReference type="Gene3D" id="2.10.25.10">
    <property type="entry name" value="Laminin"/>
    <property type="match status" value="11"/>
</dbReference>
<dbReference type="GO" id="GO:0009887">
    <property type="term" value="P:animal organ morphogenesis"/>
    <property type="evidence" value="ECO:0000318"/>
    <property type="project" value="GO_Central"/>
</dbReference>
<dbReference type="FunFam" id="2.10.25.10:FF:000188">
    <property type="entry name" value="Laminin subunit gamma 2"/>
    <property type="match status" value="1"/>
</dbReference>
<evidence type="ECO:0000313" key="20">
    <source>
        <dbReference type="Proteomes" id="UP000001593"/>
    </source>
</evidence>
<dbReference type="InParanoid" id="A7SYW2"/>
<keyword evidence="10 13" id="KW-1015">Disulfide bond</keyword>
<dbReference type="eggNOG" id="KOG0994">
    <property type="taxonomic scope" value="Eukaryota"/>
</dbReference>
<dbReference type="FunFam" id="2.10.25.10:FF:000224">
    <property type="entry name" value="Usherin"/>
    <property type="match status" value="1"/>
</dbReference>
<keyword evidence="9" id="KW-0175">Coiled coil</keyword>
<comment type="similarity">
    <text evidence="2">Belongs to the EGF domain peptide family.</text>
</comment>
<dbReference type="Pfam" id="PF00053">
    <property type="entry name" value="EGF_laminin"/>
    <property type="match status" value="11"/>
</dbReference>
<comment type="subcellular location">
    <subcellularLocation>
        <location evidence="1">Secreted</location>
        <location evidence="1">Extracellular space</location>
        <location evidence="1">Extracellular matrix</location>
        <location evidence="1">Basement membrane</location>
    </subcellularLocation>
</comment>
<gene>
    <name evidence="19" type="ORF">NEMVEDRAFT_v1g248148</name>
</gene>
<evidence type="ECO:0000256" key="11">
    <source>
        <dbReference type="ARBA" id="ARBA00023180"/>
    </source>
</evidence>
<dbReference type="SMART" id="SM00180">
    <property type="entry name" value="EGF_Lam"/>
    <property type="match status" value="13"/>
</dbReference>
<dbReference type="Gene3D" id="2.170.300.10">
    <property type="entry name" value="Tie2 ligand-binding domain superfamily"/>
    <property type="match status" value="1"/>
</dbReference>
<evidence type="ECO:0000256" key="12">
    <source>
        <dbReference type="ARBA" id="ARBA00023292"/>
    </source>
</evidence>
<feature type="disulfide bond" evidence="13">
    <location>
        <begin position="1272"/>
        <end position="1289"/>
    </location>
</feature>
<dbReference type="EMBL" id="DS469936">
    <property type="protein sequence ID" value="EDO31103.1"/>
    <property type="molecule type" value="Genomic_DNA"/>
</dbReference>
<feature type="disulfide bond" evidence="13">
    <location>
        <begin position="711"/>
        <end position="723"/>
    </location>
</feature>
<feature type="disulfide bond" evidence="13">
    <location>
        <begin position="732"/>
        <end position="741"/>
    </location>
</feature>
<feature type="domain" description="Laminin EGF-like" evidence="15">
    <location>
        <begin position="711"/>
        <end position="759"/>
    </location>
</feature>
<evidence type="ECO:0000256" key="5">
    <source>
        <dbReference type="ARBA" id="ARBA00022729"/>
    </source>
</evidence>
<dbReference type="SMART" id="SM00181">
    <property type="entry name" value="EGF"/>
    <property type="match status" value="5"/>
</dbReference>
<dbReference type="CDD" id="cd00055">
    <property type="entry name" value="EGF_Lam"/>
    <property type="match status" value="10"/>
</dbReference>
<keyword evidence="3" id="KW-0964">Secreted</keyword>
<comment type="caution">
    <text evidence="13">Lacks conserved residue(s) required for the propagation of feature annotation.</text>
</comment>
<dbReference type="InterPro" id="IPR056863">
    <property type="entry name" value="LMN_ATRN_NET-like_EGF"/>
</dbReference>
<dbReference type="SMART" id="SM00136">
    <property type="entry name" value="LamNT"/>
    <property type="match status" value="1"/>
</dbReference>
<feature type="domain" description="Laminin IV type A" evidence="16">
    <location>
        <begin position="890"/>
        <end position="1073"/>
    </location>
</feature>
<dbReference type="FunFam" id="2.10.25.10:FF:000758">
    <property type="entry name" value="Laminin subunit gamma 1"/>
    <property type="match status" value="1"/>
</dbReference>
<dbReference type="GO" id="GO:0007155">
    <property type="term" value="P:cell adhesion"/>
    <property type="evidence" value="ECO:0007669"/>
    <property type="project" value="UniProtKB-KW"/>
</dbReference>
<proteinExistence type="inferred from homology"/>
<dbReference type="PROSITE" id="PS51115">
    <property type="entry name" value="LAMININ_IVA"/>
    <property type="match status" value="1"/>
</dbReference>
<evidence type="ECO:0000256" key="1">
    <source>
        <dbReference type="ARBA" id="ARBA00004302"/>
    </source>
</evidence>
<dbReference type="PANTHER" id="PTHR10574">
    <property type="entry name" value="NETRIN/LAMININ-RELATED"/>
    <property type="match status" value="1"/>
</dbReference>
<evidence type="ECO:0000256" key="6">
    <source>
        <dbReference type="ARBA" id="ARBA00022737"/>
    </source>
</evidence>
<evidence type="ECO:0000259" key="18">
    <source>
        <dbReference type="PROSITE" id="PS51117"/>
    </source>
</evidence>
<dbReference type="GO" id="GO:0009888">
    <property type="term" value="P:tissue development"/>
    <property type="evidence" value="ECO:0000318"/>
    <property type="project" value="GO_Central"/>
</dbReference>